<evidence type="ECO:0000313" key="3">
    <source>
        <dbReference type="EMBL" id="ETF00547.1"/>
    </source>
</evidence>
<keyword evidence="2" id="KW-0732">Signal</keyword>
<dbReference type="OrthoDB" id="8535306at2"/>
<dbReference type="EMBL" id="AYXT01000014">
    <property type="protein sequence ID" value="ETF00547.1"/>
    <property type="molecule type" value="Genomic_DNA"/>
</dbReference>
<accession>V8QLP2</accession>
<keyword evidence="1" id="KW-1133">Transmembrane helix</keyword>
<protein>
    <recommendedName>
        <fullName evidence="5">MxaA protein</fullName>
    </recommendedName>
</protein>
<reference evidence="3 4" key="1">
    <citation type="journal article" date="2014" name="Genome Announc.">
        <title>Draft Genome Sequence of Advenella kashmirensis Strain W13003, a Polycyclic Aromatic Hydrocarbon-Degrading Bacterium.</title>
        <authorList>
            <person name="Wang X."/>
            <person name="Jin D."/>
            <person name="Zhou L."/>
            <person name="Wu L."/>
            <person name="An W."/>
            <person name="Zhao L."/>
        </authorList>
    </citation>
    <scope>NUCLEOTIDE SEQUENCE [LARGE SCALE GENOMIC DNA]</scope>
    <source>
        <strain evidence="3 4">W13003</strain>
    </source>
</reference>
<evidence type="ECO:0000256" key="1">
    <source>
        <dbReference type="SAM" id="Phobius"/>
    </source>
</evidence>
<gene>
    <name evidence="3" type="ORF">W822_21850</name>
</gene>
<keyword evidence="1" id="KW-0812">Transmembrane</keyword>
<dbReference type="RefSeq" id="WP_024007281.1">
    <property type="nucleotide sequence ID" value="NZ_KI650983.1"/>
</dbReference>
<keyword evidence="4" id="KW-1185">Reference proteome</keyword>
<dbReference type="PATRIC" id="fig|1424334.3.peg.4378"/>
<feature type="transmembrane region" description="Helical" evidence="1">
    <location>
        <begin position="169"/>
        <end position="189"/>
    </location>
</feature>
<evidence type="ECO:0000313" key="4">
    <source>
        <dbReference type="Proteomes" id="UP000018733"/>
    </source>
</evidence>
<dbReference type="HOGENOM" id="CLU_076860_0_0_4"/>
<name>V8QLP2_9BURK</name>
<keyword evidence="1" id="KW-0472">Membrane</keyword>
<evidence type="ECO:0008006" key="5">
    <source>
        <dbReference type="Google" id="ProtNLM"/>
    </source>
</evidence>
<feature type="signal peptide" evidence="2">
    <location>
        <begin position="1"/>
        <end position="26"/>
    </location>
</feature>
<proteinExistence type="predicted"/>
<evidence type="ECO:0000256" key="2">
    <source>
        <dbReference type="SAM" id="SignalP"/>
    </source>
</evidence>
<feature type="chain" id="PRO_5004771829" description="MxaA protein" evidence="2">
    <location>
        <begin position="27"/>
        <end position="307"/>
    </location>
</feature>
<dbReference type="STRING" id="1424334.W822_21850"/>
<dbReference type="eggNOG" id="ENOG5030I3V">
    <property type="taxonomic scope" value="Bacteria"/>
</dbReference>
<dbReference type="Proteomes" id="UP000018733">
    <property type="component" value="Unassembled WGS sequence"/>
</dbReference>
<organism evidence="3 4">
    <name type="scientific">Advenella kashmirensis W13003</name>
    <dbReference type="NCBI Taxonomy" id="1424334"/>
    <lineage>
        <taxon>Bacteria</taxon>
        <taxon>Pseudomonadati</taxon>
        <taxon>Pseudomonadota</taxon>
        <taxon>Betaproteobacteria</taxon>
        <taxon>Burkholderiales</taxon>
        <taxon>Alcaligenaceae</taxon>
    </lineage>
</organism>
<dbReference type="AlphaFoldDB" id="V8QLP2"/>
<comment type="caution">
    <text evidence="3">The sequence shown here is derived from an EMBL/GenBank/DDBJ whole genome shotgun (WGS) entry which is preliminary data.</text>
</comment>
<sequence>MRGRIWPFLRLIVALFLVAVCSQGQAADLRVQVAPLRPAGWLLGDVVPVTIRIDSPNATLQQSSLPVPGSLNYWLDLRSVVVEQSGSGADTVYTLTLNYQTFYVPLDVNRREIPALDLLFSDGASEQTIRVPPQVFYMSPLRGVAQSGTEVSEQIRPDVPAGRIDEKPLWQRAGGLIVLVLLWLLLLSMHYSRWPFHQRQARPFARAYRAIRKNLKRADHESYSRSLIELHRALDASNQTRLMSSDVSAFVARNPRFAPVQDDLALFFTASASTFFGGAPRQTDPGLTAARLLDIASRLAATERRGL</sequence>